<dbReference type="Proteomes" id="UP000247702">
    <property type="component" value="Unassembled WGS sequence"/>
</dbReference>
<protein>
    <recommendedName>
        <fullName evidence="4">Aspartic peptidase DDI1-type domain-containing protein</fullName>
    </recommendedName>
</protein>
<comment type="caution">
    <text evidence="1">The sequence shown here is derived from an EMBL/GenBank/DDBJ whole genome shotgun (WGS) entry which is preliminary data.</text>
</comment>
<dbReference type="Proteomes" id="UP000615446">
    <property type="component" value="Unassembled WGS sequence"/>
</dbReference>
<reference evidence="2" key="2">
    <citation type="submission" date="2019-10" db="EMBL/GenBank/DDBJ databases">
        <title>Conservation and host-specific expression of non-tandemly repeated heterogenous ribosome RNA gene in arbuscular mycorrhizal fungi.</title>
        <authorList>
            <person name="Maeda T."/>
            <person name="Kobayashi Y."/>
            <person name="Nakagawa T."/>
            <person name="Ezawa T."/>
            <person name="Yamaguchi K."/>
            <person name="Bino T."/>
            <person name="Nishimoto Y."/>
            <person name="Shigenobu S."/>
            <person name="Kawaguchi M."/>
        </authorList>
    </citation>
    <scope>NUCLEOTIDE SEQUENCE</scope>
    <source>
        <strain evidence="2">HR1</strain>
    </source>
</reference>
<evidence type="ECO:0000313" key="2">
    <source>
        <dbReference type="EMBL" id="GET00773.1"/>
    </source>
</evidence>
<name>A0A2Z6QKB1_9GLOM</name>
<gene>
    <name evidence="2" type="ORF">RCL2_002721600</name>
    <name evidence="1" type="ORF">RclHR1_11730006</name>
</gene>
<dbReference type="InterPro" id="IPR021109">
    <property type="entry name" value="Peptidase_aspartic_dom_sf"/>
</dbReference>
<dbReference type="EMBL" id="BLAL01000291">
    <property type="protein sequence ID" value="GET00773.1"/>
    <property type="molecule type" value="Genomic_DNA"/>
</dbReference>
<dbReference type="Gene3D" id="2.40.70.10">
    <property type="entry name" value="Acid Proteases"/>
    <property type="match status" value="1"/>
</dbReference>
<dbReference type="EMBL" id="BEXD01000195">
    <property type="protein sequence ID" value="GBB85181.1"/>
    <property type="molecule type" value="Genomic_DNA"/>
</dbReference>
<reference evidence="1 3" key="1">
    <citation type="submission" date="2017-11" db="EMBL/GenBank/DDBJ databases">
        <title>The genome of Rhizophagus clarus HR1 reveals common genetic basis of auxotrophy among arbuscular mycorrhizal fungi.</title>
        <authorList>
            <person name="Kobayashi Y."/>
        </authorList>
    </citation>
    <scope>NUCLEOTIDE SEQUENCE [LARGE SCALE GENOMIC DNA]</scope>
    <source>
        <strain evidence="1 3">HR1</strain>
    </source>
</reference>
<accession>A0A2Z6QKB1</accession>
<sequence length="119" mass="13637">MANQKLTILKHVTYIKKILKSLVKKKSIYVYQIKEVKEALFKEATVYGEKVNILIDSGAVGYIIFKKHLDKVNNIIDISTSVRIIDVTDKKTASLRLVRQVSIKIRDIETKMVMIVTES</sequence>
<keyword evidence="3" id="KW-1185">Reference proteome</keyword>
<dbReference type="OrthoDB" id="2446998at2759"/>
<evidence type="ECO:0008006" key="4">
    <source>
        <dbReference type="Google" id="ProtNLM"/>
    </source>
</evidence>
<evidence type="ECO:0000313" key="3">
    <source>
        <dbReference type="Proteomes" id="UP000247702"/>
    </source>
</evidence>
<organism evidence="1 3">
    <name type="scientific">Rhizophagus clarus</name>
    <dbReference type="NCBI Taxonomy" id="94130"/>
    <lineage>
        <taxon>Eukaryota</taxon>
        <taxon>Fungi</taxon>
        <taxon>Fungi incertae sedis</taxon>
        <taxon>Mucoromycota</taxon>
        <taxon>Glomeromycotina</taxon>
        <taxon>Glomeromycetes</taxon>
        <taxon>Glomerales</taxon>
        <taxon>Glomeraceae</taxon>
        <taxon>Rhizophagus</taxon>
    </lineage>
</organism>
<dbReference type="AlphaFoldDB" id="A0A2Z6QKB1"/>
<evidence type="ECO:0000313" key="1">
    <source>
        <dbReference type="EMBL" id="GBB85181.1"/>
    </source>
</evidence>
<proteinExistence type="predicted"/>